<name>A0ABY3RGZ2_9BRAD</name>
<dbReference type="PANTHER" id="PTHR42879">
    <property type="entry name" value="3-OXOACYL-(ACYL-CARRIER-PROTEIN) REDUCTASE"/>
    <property type="match status" value="1"/>
</dbReference>
<dbReference type="Pfam" id="PF13561">
    <property type="entry name" value="adh_short_C2"/>
    <property type="match status" value="1"/>
</dbReference>
<dbReference type="PANTHER" id="PTHR42879:SF2">
    <property type="entry name" value="3-OXOACYL-[ACYL-CARRIER-PROTEIN] REDUCTASE FABG"/>
    <property type="match status" value="1"/>
</dbReference>
<dbReference type="EMBL" id="CP088156">
    <property type="protein sequence ID" value="UFZ06725.1"/>
    <property type="molecule type" value="Genomic_DNA"/>
</dbReference>
<sequence>MTTSSIEHKMALVTGAGAGIGAEVARRLADAGARLLLVDKDTAALNALRRQIGDHRALCLPIDVTDIAAISDAIQGLSDAQRPDILVNAVGGDANSIPLADLDETYLETSVRHNLTTAFTMTRLCAPAMRRRRWGRIVNFASIAGRTYSYFSNAAYVAAKAAVIGLTKQTAYELAADGVCVNAVAHGPIATDRIQAAWAKHSPERRRNITERIPIGRLGTVDEAAAIVIHLCSQEAGYTTGTVIDINGGLFI</sequence>
<dbReference type="RefSeq" id="WP_231326182.1">
    <property type="nucleotide sequence ID" value="NZ_CP088156.1"/>
</dbReference>
<dbReference type="Gene3D" id="3.40.50.720">
    <property type="entry name" value="NAD(P)-binding Rossmann-like Domain"/>
    <property type="match status" value="1"/>
</dbReference>
<dbReference type="PROSITE" id="PS00061">
    <property type="entry name" value="ADH_SHORT"/>
    <property type="match status" value="1"/>
</dbReference>
<protein>
    <submittedName>
        <fullName evidence="2">SDR family oxidoreductase</fullName>
    </submittedName>
</protein>
<evidence type="ECO:0000256" key="1">
    <source>
        <dbReference type="ARBA" id="ARBA00006484"/>
    </source>
</evidence>
<dbReference type="InterPro" id="IPR036291">
    <property type="entry name" value="NAD(P)-bd_dom_sf"/>
</dbReference>
<comment type="similarity">
    <text evidence="1">Belongs to the short-chain dehydrogenases/reductases (SDR) family.</text>
</comment>
<keyword evidence="3" id="KW-1185">Reference proteome</keyword>
<dbReference type="InterPro" id="IPR020904">
    <property type="entry name" value="Sc_DH/Rdtase_CS"/>
</dbReference>
<dbReference type="SUPFAM" id="SSF51735">
    <property type="entry name" value="NAD(P)-binding Rossmann-fold domains"/>
    <property type="match status" value="1"/>
</dbReference>
<dbReference type="Proteomes" id="UP001431010">
    <property type="component" value="Chromosome"/>
</dbReference>
<organism evidence="2 3">
    <name type="scientific">Bradyrhizobium ontarionense</name>
    <dbReference type="NCBI Taxonomy" id="2898149"/>
    <lineage>
        <taxon>Bacteria</taxon>
        <taxon>Pseudomonadati</taxon>
        <taxon>Pseudomonadota</taxon>
        <taxon>Alphaproteobacteria</taxon>
        <taxon>Hyphomicrobiales</taxon>
        <taxon>Nitrobacteraceae</taxon>
        <taxon>Bradyrhizobium</taxon>
    </lineage>
</organism>
<evidence type="ECO:0000313" key="3">
    <source>
        <dbReference type="Proteomes" id="UP001431010"/>
    </source>
</evidence>
<gene>
    <name evidence="2" type="ORF">LQG66_10670</name>
</gene>
<proteinExistence type="inferred from homology"/>
<dbReference type="InterPro" id="IPR002347">
    <property type="entry name" value="SDR_fam"/>
</dbReference>
<dbReference type="PRINTS" id="PR00081">
    <property type="entry name" value="GDHRDH"/>
</dbReference>
<dbReference type="InterPro" id="IPR050259">
    <property type="entry name" value="SDR"/>
</dbReference>
<evidence type="ECO:0000313" key="2">
    <source>
        <dbReference type="EMBL" id="UFZ06725.1"/>
    </source>
</evidence>
<dbReference type="PRINTS" id="PR00080">
    <property type="entry name" value="SDRFAMILY"/>
</dbReference>
<accession>A0ABY3RGZ2</accession>
<reference evidence="2" key="1">
    <citation type="journal article" date="2024" name="Antonie Van Leeuwenhoek">
        <title>Bradyrhizobium ontarionense sp. nov., a novel bacterial symbiont isolated from Aeschynomene indica (Indian jointvetch), harbours photosynthesis, nitrogen fixation and nitrous oxide (N2O) reductase genes.</title>
        <authorList>
            <person name="Bromfield E.S.P."/>
            <person name="Cloutier S."/>
        </authorList>
    </citation>
    <scope>NUCLEOTIDE SEQUENCE</scope>
    <source>
        <strain evidence="2">A19</strain>
    </source>
</reference>